<evidence type="ECO:0000313" key="7">
    <source>
        <dbReference type="Proteomes" id="UP000326061"/>
    </source>
</evidence>
<keyword evidence="2" id="KW-1133">Transmembrane helix</keyword>
<dbReference type="Pfam" id="PF00990">
    <property type="entry name" value="GGDEF"/>
    <property type="match status" value="1"/>
</dbReference>
<dbReference type="KEGG" id="suln:FJR47_08130"/>
<dbReference type="PROSITE" id="PS51832">
    <property type="entry name" value="HD_GYP"/>
    <property type="match status" value="1"/>
</dbReference>
<dbReference type="InterPro" id="IPR037522">
    <property type="entry name" value="HD_GYP_dom"/>
</dbReference>
<dbReference type="InterPro" id="IPR001638">
    <property type="entry name" value="Solute-binding_3/MltF_N"/>
</dbReference>
<dbReference type="PANTHER" id="PTHR45228:SF4">
    <property type="entry name" value="LIPOPROTEIN"/>
    <property type="match status" value="1"/>
</dbReference>
<dbReference type="PROSITE" id="PS50887">
    <property type="entry name" value="GGDEF"/>
    <property type="match status" value="1"/>
</dbReference>
<feature type="domain" description="HD" evidence="4">
    <location>
        <begin position="322"/>
        <end position="444"/>
    </location>
</feature>
<dbReference type="CDD" id="cd00077">
    <property type="entry name" value="HDc"/>
    <property type="match status" value="1"/>
</dbReference>
<dbReference type="Gene3D" id="1.10.3210.10">
    <property type="entry name" value="Hypothetical protein af1432"/>
    <property type="match status" value="1"/>
</dbReference>
<dbReference type="InterPro" id="IPR029787">
    <property type="entry name" value="Nucleotide_cyclase"/>
</dbReference>
<evidence type="ECO:0000259" key="5">
    <source>
        <dbReference type="PROSITE" id="PS51832"/>
    </source>
</evidence>
<dbReference type="PROSITE" id="PS51831">
    <property type="entry name" value="HD"/>
    <property type="match status" value="1"/>
</dbReference>
<feature type="transmembrane region" description="Helical" evidence="2">
    <location>
        <begin position="253"/>
        <end position="275"/>
    </location>
</feature>
<dbReference type="InterPro" id="IPR003607">
    <property type="entry name" value="HD/PDEase_dom"/>
</dbReference>
<dbReference type="RefSeq" id="WP_152299944.1">
    <property type="nucleotide sequence ID" value="NZ_CP041166.1"/>
</dbReference>
<protein>
    <submittedName>
        <fullName evidence="6">Transporter substrate-binding domain-containing protein</fullName>
    </submittedName>
</protein>
<dbReference type="AlphaFoldDB" id="A0AAJ4DN52"/>
<evidence type="ECO:0000259" key="3">
    <source>
        <dbReference type="PROSITE" id="PS50887"/>
    </source>
</evidence>
<dbReference type="PANTHER" id="PTHR45228">
    <property type="entry name" value="CYCLIC DI-GMP PHOSPHODIESTERASE TM_0186-RELATED"/>
    <property type="match status" value="1"/>
</dbReference>
<feature type="domain" description="HD-GYP" evidence="5">
    <location>
        <begin position="300"/>
        <end position="495"/>
    </location>
</feature>
<sequence length="637" mass="74289">MKLFFTILFFLTTIIASETKEFRVGIYNNPPKIFLDVNNKPSGFFVDILDEIASKEKWHLKYVKCEWRECLLMLEEGKIDIMPDVAYTKEREKHFKFNKEIILSNWSVVFTNKKNEISSILDLNSKKTALLEHSIQQEQIQETFKLFGVKPTFILTKNYDEAFSLVQKGMADAVVVNRYFGELQKERYNLKETPILLNPAAIKFAFANAIDTRQIADKIDLHIKELKQNKESLYYKSIQKWLSTKEVFNIPTWLKVVFVIAIAFLIILTGAVAFFRYMLNLKTKEVIEKSEKLHKQEEQKIKDYENFVYALVSMIEQRDSYTAGHSQRVAKYSLLIAKEMGYSMQECELLFKAATLHDIGKIATPDSILLKPDKLSKLEYNLIKEHVNVGVKMLKNIPMFEDISRIIKYHHEKYDGSGYPDGLSGNDIPELSRIMMVADAFDAMTTNRIYKHKKSVNDALAELKSLSKIHYHPEVVDAAIKALSNIEITNDFNQTPITEIEQQRFVYFYKDAVTELYNIKYLETTLINNNDTLKYKKSIVISLHKFDIYNKKHGWDKGDETLKNFAKLLCTLFAESLIFRIRANDFIILLQNEVNKSSLIQEEIKNFTEKAEIEFDFNIYDLKADKIHSFNDLKKFI</sequence>
<name>A0AAJ4DN52_9BACT</name>
<dbReference type="SUPFAM" id="SSF109604">
    <property type="entry name" value="HD-domain/PDEase-like"/>
    <property type="match status" value="1"/>
</dbReference>
<evidence type="ECO:0000259" key="4">
    <source>
        <dbReference type="PROSITE" id="PS51831"/>
    </source>
</evidence>
<proteinExistence type="predicted"/>
<evidence type="ECO:0000256" key="2">
    <source>
        <dbReference type="SAM" id="Phobius"/>
    </source>
</evidence>
<accession>A0AAJ4DN52</accession>
<evidence type="ECO:0000256" key="1">
    <source>
        <dbReference type="ARBA" id="ARBA00023136"/>
    </source>
</evidence>
<dbReference type="SUPFAM" id="SSF55073">
    <property type="entry name" value="Nucleotide cyclase"/>
    <property type="match status" value="1"/>
</dbReference>
<feature type="domain" description="GGDEF" evidence="3">
    <location>
        <begin position="534"/>
        <end position="637"/>
    </location>
</feature>
<dbReference type="NCBIfam" id="TIGR00277">
    <property type="entry name" value="HDIG"/>
    <property type="match status" value="1"/>
</dbReference>
<organism evidence="6 7">
    <name type="scientific">Sulfurimonas xiamenensis</name>
    <dbReference type="NCBI Taxonomy" id="2590021"/>
    <lineage>
        <taxon>Bacteria</taxon>
        <taxon>Pseudomonadati</taxon>
        <taxon>Campylobacterota</taxon>
        <taxon>Epsilonproteobacteria</taxon>
        <taxon>Campylobacterales</taxon>
        <taxon>Sulfurimonadaceae</taxon>
        <taxon>Sulfurimonas</taxon>
    </lineage>
</organism>
<dbReference type="EMBL" id="CP041166">
    <property type="protein sequence ID" value="QFR43883.1"/>
    <property type="molecule type" value="Genomic_DNA"/>
</dbReference>
<dbReference type="Gene3D" id="3.30.70.270">
    <property type="match status" value="1"/>
</dbReference>
<keyword evidence="7" id="KW-1185">Reference proteome</keyword>
<dbReference type="Proteomes" id="UP000326061">
    <property type="component" value="Chromosome"/>
</dbReference>
<dbReference type="Gene3D" id="3.40.190.10">
    <property type="entry name" value="Periplasmic binding protein-like II"/>
    <property type="match status" value="2"/>
</dbReference>
<dbReference type="SMART" id="SM00471">
    <property type="entry name" value="HDc"/>
    <property type="match status" value="1"/>
</dbReference>
<gene>
    <name evidence="6" type="ORF">FJR47_08130</name>
</gene>
<keyword evidence="2" id="KW-0812">Transmembrane</keyword>
<evidence type="ECO:0000313" key="6">
    <source>
        <dbReference type="EMBL" id="QFR43883.1"/>
    </source>
</evidence>
<keyword evidence="1 2" id="KW-0472">Membrane</keyword>
<dbReference type="InterPro" id="IPR052020">
    <property type="entry name" value="Cyclic_di-GMP/3'3'-cGAMP_PDE"/>
</dbReference>
<dbReference type="InterPro" id="IPR006674">
    <property type="entry name" value="HD_domain"/>
</dbReference>
<dbReference type="InterPro" id="IPR043128">
    <property type="entry name" value="Rev_trsase/Diguanyl_cyclase"/>
</dbReference>
<dbReference type="Pfam" id="PF13487">
    <property type="entry name" value="HD_5"/>
    <property type="match status" value="1"/>
</dbReference>
<dbReference type="Pfam" id="PF00497">
    <property type="entry name" value="SBP_bac_3"/>
    <property type="match status" value="1"/>
</dbReference>
<dbReference type="InterPro" id="IPR000160">
    <property type="entry name" value="GGDEF_dom"/>
</dbReference>
<dbReference type="SMART" id="SM00062">
    <property type="entry name" value="PBPb"/>
    <property type="match status" value="1"/>
</dbReference>
<dbReference type="SUPFAM" id="SSF53850">
    <property type="entry name" value="Periplasmic binding protein-like II"/>
    <property type="match status" value="1"/>
</dbReference>
<reference evidence="7" key="1">
    <citation type="submission" date="2019-06" db="EMBL/GenBank/DDBJ databases">
        <title>Sulfurimonas gotlandica sp. nov., a chemoautotrophic and psychrotolerant epsilonproteobacterium isolated from a pelagic redoxcline, and an emended description of the genus Sulfurimonas.</title>
        <authorList>
            <person name="Wang S."/>
            <person name="Jiang L."/>
            <person name="Shao Z."/>
        </authorList>
    </citation>
    <scope>NUCLEOTIDE SEQUENCE [LARGE SCALE GENOMIC DNA]</scope>
    <source>
        <strain evidence="7">1-1N</strain>
    </source>
</reference>
<dbReference type="InterPro" id="IPR006675">
    <property type="entry name" value="HDIG_dom"/>
</dbReference>